<gene>
    <name evidence="2" type="ORF">Rmf_21520</name>
</gene>
<sequence>MTALSNLLENAIALLALSAIPALLVGRVQRPGALSFLKVHAAVFTALVGLALIVFPLRSAADPWWPHPIQVTFWFVAFLAWAMELLALRAIIYVARLRTRHSLPRQHPPE</sequence>
<accession>A0ABM7Y326</accession>
<feature type="transmembrane region" description="Helical" evidence="1">
    <location>
        <begin position="41"/>
        <end position="61"/>
    </location>
</feature>
<dbReference type="RefSeq" id="WP_244459434.1">
    <property type="nucleotide sequence ID" value="NZ_AP025637.1"/>
</dbReference>
<organism evidence="2 3">
    <name type="scientific">Roseomonas fluvialis</name>
    <dbReference type="NCBI Taxonomy" id="1750527"/>
    <lineage>
        <taxon>Bacteria</taxon>
        <taxon>Pseudomonadati</taxon>
        <taxon>Pseudomonadota</taxon>
        <taxon>Alphaproteobacteria</taxon>
        <taxon>Acetobacterales</taxon>
        <taxon>Roseomonadaceae</taxon>
        <taxon>Roseomonas</taxon>
    </lineage>
</organism>
<keyword evidence="1" id="KW-0472">Membrane</keyword>
<feature type="transmembrane region" description="Helical" evidence="1">
    <location>
        <begin position="73"/>
        <end position="95"/>
    </location>
</feature>
<evidence type="ECO:0000313" key="3">
    <source>
        <dbReference type="Proteomes" id="UP000831327"/>
    </source>
</evidence>
<dbReference type="Proteomes" id="UP000831327">
    <property type="component" value="Chromosome"/>
</dbReference>
<protein>
    <submittedName>
        <fullName evidence="2">Uncharacterized protein</fullName>
    </submittedName>
</protein>
<evidence type="ECO:0000313" key="2">
    <source>
        <dbReference type="EMBL" id="BDG72223.1"/>
    </source>
</evidence>
<feature type="transmembrane region" description="Helical" evidence="1">
    <location>
        <begin position="12"/>
        <end position="29"/>
    </location>
</feature>
<keyword evidence="1" id="KW-0812">Transmembrane</keyword>
<evidence type="ECO:0000256" key="1">
    <source>
        <dbReference type="SAM" id="Phobius"/>
    </source>
</evidence>
<reference evidence="2 3" key="1">
    <citation type="journal article" date="2016" name="Microbes Environ.">
        <title>Phylogenetically diverse aerobic anoxygenic phototrophic bacteria isolated from epilithic biofilms in Tama river, Japan.</title>
        <authorList>
            <person name="Hirose S."/>
            <person name="Matsuura K."/>
            <person name="Haruta S."/>
        </authorList>
    </citation>
    <scope>NUCLEOTIDE SEQUENCE [LARGE SCALE GENOMIC DNA]</scope>
    <source>
        <strain evidence="2 3">S08</strain>
    </source>
</reference>
<keyword evidence="1" id="KW-1133">Transmembrane helix</keyword>
<name>A0ABM7Y326_9PROT</name>
<keyword evidence="3" id="KW-1185">Reference proteome</keyword>
<dbReference type="EMBL" id="AP025637">
    <property type="protein sequence ID" value="BDG72223.1"/>
    <property type="molecule type" value="Genomic_DNA"/>
</dbReference>
<proteinExistence type="predicted"/>